<dbReference type="SMART" id="SM00829">
    <property type="entry name" value="PKS_ER"/>
    <property type="match status" value="1"/>
</dbReference>
<dbReference type="RefSeq" id="WP_263594355.1">
    <property type="nucleotide sequence ID" value="NZ_CP107020.1"/>
</dbReference>
<accession>A0ABY6G3E2</accession>
<protein>
    <submittedName>
        <fullName evidence="4">NADP-dependent oxidoreductase</fullName>
    </submittedName>
</protein>
<dbReference type="SUPFAM" id="SSF50129">
    <property type="entry name" value="GroES-like"/>
    <property type="match status" value="1"/>
</dbReference>
<dbReference type="InterPro" id="IPR013154">
    <property type="entry name" value="ADH-like_N"/>
</dbReference>
<evidence type="ECO:0000256" key="1">
    <source>
        <dbReference type="ARBA" id="ARBA00022857"/>
    </source>
</evidence>
<evidence type="ECO:0000313" key="5">
    <source>
        <dbReference type="Proteomes" id="UP001164305"/>
    </source>
</evidence>
<keyword evidence="5" id="KW-1185">Reference proteome</keyword>
<evidence type="ECO:0000313" key="4">
    <source>
        <dbReference type="EMBL" id="UYG17146.1"/>
    </source>
</evidence>
<dbReference type="InterPro" id="IPR036291">
    <property type="entry name" value="NAD(P)-bd_dom_sf"/>
</dbReference>
<evidence type="ECO:0000256" key="2">
    <source>
        <dbReference type="ARBA" id="ARBA00023002"/>
    </source>
</evidence>
<evidence type="ECO:0000259" key="3">
    <source>
        <dbReference type="SMART" id="SM00829"/>
    </source>
</evidence>
<keyword evidence="2" id="KW-0560">Oxidoreductase</keyword>
<dbReference type="Pfam" id="PF08240">
    <property type="entry name" value="ADH_N"/>
    <property type="match status" value="1"/>
</dbReference>
<dbReference type="PANTHER" id="PTHR48106">
    <property type="entry name" value="QUINONE OXIDOREDUCTASE PIG3-RELATED"/>
    <property type="match status" value="1"/>
</dbReference>
<dbReference type="InterPro" id="IPR011032">
    <property type="entry name" value="GroES-like_sf"/>
</dbReference>
<proteinExistence type="predicted"/>
<keyword evidence="1" id="KW-0521">NADP</keyword>
<dbReference type="EMBL" id="CP107020">
    <property type="protein sequence ID" value="UYG17146.1"/>
    <property type="molecule type" value="Genomic_DNA"/>
</dbReference>
<feature type="domain" description="Enoyl reductase (ER)" evidence="3">
    <location>
        <begin position="24"/>
        <end position="338"/>
    </location>
</feature>
<name>A0ABY6G3E2_9MICO</name>
<reference evidence="4" key="1">
    <citation type="submission" date="2022-10" db="EMBL/GenBank/DDBJ databases">
        <title>Whole-Genome Sequencing of Brachybacterium huguangmaarense BRM-3, Isolated from Betula schmidtii.</title>
        <authorList>
            <person name="Haam D."/>
        </authorList>
    </citation>
    <scope>NUCLEOTIDE SEQUENCE</scope>
    <source>
        <strain evidence="4">BRM-3</strain>
    </source>
</reference>
<dbReference type="SUPFAM" id="SSF51735">
    <property type="entry name" value="NAD(P)-binding Rossmann-fold domains"/>
    <property type="match status" value="1"/>
</dbReference>
<dbReference type="Gene3D" id="3.90.180.10">
    <property type="entry name" value="Medium-chain alcohol dehydrogenases, catalytic domain"/>
    <property type="match status" value="1"/>
</dbReference>
<gene>
    <name evidence="4" type="ORF">BRM3_01540</name>
</gene>
<sequence>MTAPETSRPVVPASVRAARVHAFGGPEQLRVEEIDTPRPGPGEVLVRVAFAGLNPLDYKQRDGSSPSARALTLPAALGRELAGTVLDAGEGVDLDALGLSPGTTVYGVRPMTDPRGCYAEAVVIAAGDLAPVPAGPDGAVPTGEALAPYGGLALAGTTALTAVRQAHLAPGETVLVHGGSGGVGQLLLPLLVQAGAGRIWATGKAENAVRIAELGATPIPYDEADWQEVIREATGGSGVDVVIDTHYFSTFEPSLEHLAPGGRIVVLPTLADLTPATERGIEAHIPRIEPTREDLDALAADHARGTLPLEVSEILPLADVARGHEQLQSGHTRGKIVLAL</sequence>
<dbReference type="Pfam" id="PF13602">
    <property type="entry name" value="ADH_zinc_N_2"/>
    <property type="match status" value="1"/>
</dbReference>
<dbReference type="CDD" id="cd05289">
    <property type="entry name" value="MDR_like_2"/>
    <property type="match status" value="1"/>
</dbReference>
<dbReference type="InterPro" id="IPR020843">
    <property type="entry name" value="ER"/>
</dbReference>
<dbReference type="Proteomes" id="UP001164305">
    <property type="component" value="Chromosome"/>
</dbReference>
<dbReference type="Gene3D" id="3.40.50.720">
    <property type="entry name" value="NAD(P)-binding Rossmann-like Domain"/>
    <property type="match status" value="1"/>
</dbReference>
<organism evidence="4 5">
    <name type="scientific">Brachybacterium huguangmaarense</name>
    <dbReference type="NCBI Taxonomy" id="1652028"/>
    <lineage>
        <taxon>Bacteria</taxon>
        <taxon>Bacillati</taxon>
        <taxon>Actinomycetota</taxon>
        <taxon>Actinomycetes</taxon>
        <taxon>Micrococcales</taxon>
        <taxon>Dermabacteraceae</taxon>
        <taxon>Brachybacterium</taxon>
    </lineage>
</organism>